<organism evidence="1 2">
    <name type="scientific">Prevotella pallens</name>
    <dbReference type="NCBI Taxonomy" id="60133"/>
    <lineage>
        <taxon>Bacteria</taxon>
        <taxon>Pseudomonadati</taxon>
        <taxon>Bacteroidota</taxon>
        <taxon>Bacteroidia</taxon>
        <taxon>Bacteroidales</taxon>
        <taxon>Prevotellaceae</taxon>
        <taxon>Prevotella</taxon>
    </lineage>
</organism>
<protein>
    <submittedName>
        <fullName evidence="1">Uncharacterized protein</fullName>
    </submittedName>
</protein>
<name>A0A379GAV9_9BACT</name>
<accession>A0A379GAV9</accession>
<evidence type="ECO:0000313" key="2">
    <source>
        <dbReference type="Proteomes" id="UP000254235"/>
    </source>
</evidence>
<gene>
    <name evidence="1" type="ORF">NCTC13043_02552</name>
</gene>
<reference evidence="1 2" key="1">
    <citation type="submission" date="2018-06" db="EMBL/GenBank/DDBJ databases">
        <authorList>
            <consortium name="Pathogen Informatics"/>
            <person name="Doyle S."/>
        </authorList>
    </citation>
    <scope>NUCLEOTIDE SEQUENCE [LARGE SCALE GENOMIC DNA]</scope>
    <source>
        <strain evidence="1 2">NCTC13043</strain>
    </source>
</reference>
<dbReference type="AlphaFoldDB" id="A0A379GAV9"/>
<proteinExistence type="predicted"/>
<dbReference type="EMBL" id="UGTP01000005">
    <property type="protein sequence ID" value="SUC38052.1"/>
    <property type="molecule type" value="Genomic_DNA"/>
</dbReference>
<evidence type="ECO:0000313" key="1">
    <source>
        <dbReference type="EMBL" id="SUC38052.1"/>
    </source>
</evidence>
<sequence length="141" mass="16637">MQGARPIYIYRLAPCTENCSQRIYKTFSIKYLEHVHIFSTFEPKKHKSVFQAAVSTCTLKILCCGYNLATQKRRKFIKNYDTRRCKEYSFSSLSANKGVNQQVMRFTPFITPKKNSRYFLYGLLRHDVKDSILTYHSKLLE</sequence>
<dbReference type="Proteomes" id="UP000254235">
    <property type="component" value="Unassembled WGS sequence"/>
</dbReference>